<accession>A0A3M7RCT8</accession>
<dbReference type="Proteomes" id="UP000276133">
    <property type="component" value="Unassembled WGS sequence"/>
</dbReference>
<comment type="caution">
    <text evidence="1">The sequence shown here is derived from an EMBL/GenBank/DDBJ whole genome shotgun (WGS) entry which is preliminary data.</text>
</comment>
<evidence type="ECO:0000313" key="1">
    <source>
        <dbReference type="EMBL" id="RNA21095.1"/>
    </source>
</evidence>
<dbReference type="AlphaFoldDB" id="A0A3M7RCT8"/>
<protein>
    <submittedName>
        <fullName evidence="1">Uncharacterized protein</fullName>
    </submittedName>
</protein>
<dbReference type="EMBL" id="REGN01003731">
    <property type="protein sequence ID" value="RNA21095.1"/>
    <property type="molecule type" value="Genomic_DNA"/>
</dbReference>
<reference evidence="1 2" key="1">
    <citation type="journal article" date="2018" name="Sci. Rep.">
        <title>Genomic signatures of local adaptation to the degree of environmental predictability in rotifers.</title>
        <authorList>
            <person name="Franch-Gras L."/>
            <person name="Hahn C."/>
            <person name="Garcia-Roger E.M."/>
            <person name="Carmona M.J."/>
            <person name="Serra M."/>
            <person name="Gomez A."/>
        </authorList>
    </citation>
    <scope>NUCLEOTIDE SEQUENCE [LARGE SCALE GENOMIC DNA]</scope>
    <source>
        <strain evidence="1">HYR1</strain>
    </source>
</reference>
<keyword evidence="2" id="KW-1185">Reference proteome</keyword>
<sequence>MYVEKILMYVKTTNPFWLRPVPSVYRRSTVFYDSDGNKIGFIEEHGFSGIGSLKILKLSSNSIQILLGYEFKDLFDKNFKTKIKDNSIKLIPVFEKNIVIINTVRNELKSS</sequence>
<evidence type="ECO:0000313" key="2">
    <source>
        <dbReference type="Proteomes" id="UP000276133"/>
    </source>
</evidence>
<proteinExistence type="predicted"/>
<gene>
    <name evidence="1" type="ORF">BpHYR1_038660</name>
</gene>
<organism evidence="1 2">
    <name type="scientific">Brachionus plicatilis</name>
    <name type="common">Marine rotifer</name>
    <name type="synonym">Brachionus muelleri</name>
    <dbReference type="NCBI Taxonomy" id="10195"/>
    <lineage>
        <taxon>Eukaryota</taxon>
        <taxon>Metazoa</taxon>
        <taxon>Spiralia</taxon>
        <taxon>Gnathifera</taxon>
        <taxon>Rotifera</taxon>
        <taxon>Eurotatoria</taxon>
        <taxon>Monogononta</taxon>
        <taxon>Pseudotrocha</taxon>
        <taxon>Ploima</taxon>
        <taxon>Brachionidae</taxon>
        <taxon>Brachionus</taxon>
    </lineage>
</organism>
<name>A0A3M7RCT8_BRAPC</name>